<gene>
    <name evidence="2" type="ORF">CLV96_0010</name>
</gene>
<dbReference type="Proteomes" id="UP000294684">
    <property type="component" value="Unassembled WGS sequence"/>
</dbReference>
<keyword evidence="1" id="KW-1133">Transmembrane helix</keyword>
<evidence type="ECO:0000256" key="1">
    <source>
        <dbReference type="SAM" id="Phobius"/>
    </source>
</evidence>
<proteinExistence type="predicted"/>
<organism evidence="2 3">
    <name type="scientific">Leptospira meyeri</name>
    <dbReference type="NCBI Taxonomy" id="29508"/>
    <lineage>
        <taxon>Bacteria</taxon>
        <taxon>Pseudomonadati</taxon>
        <taxon>Spirochaetota</taxon>
        <taxon>Spirochaetia</taxon>
        <taxon>Leptospirales</taxon>
        <taxon>Leptospiraceae</taxon>
        <taxon>Leptospira</taxon>
    </lineage>
</organism>
<evidence type="ECO:0000313" key="3">
    <source>
        <dbReference type="Proteomes" id="UP000294684"/>
    </source>
</evidence>
<dbReference type="RefSeq" id="WP_040916986.1">
    <property type="nucleotide sequence ID" value="NZ_SORO01000001.1"/>
</dbReference>
<dbReference type="EMBL" id="SORO01000001">
    <property type="protein sequence ID" value="TDY71055.1"/>
    <property type="molecule type" value="Genomic_DNA"/>
</dbReference>
<name>A0A4R8MVD9_LEPME</name>
<protein>
    <submittedName>
        <fullName evidence="2">Uncharacterized protein</fullName>
    </submittedName>
</protein>
<sequence length="66" mass="7742">MDTIFEFIIEYLLDAIARIIGILRWFISGMKKPINNYMTEENSKLNLILFLTTIISLIIIGFYLKV</sequence>
<evidence type="ECO:0000313" key="2">
    <source>
        <dbReference type="EMBL" id="TDY71055.1"/>
    </source>
</evidence>
<reference evidence="2 3" key="1">
    <citation type="submission" date="2019-03" db="EMBL/GenBank/DDBJ databases">
        <title>Genomic Encyclopedia of Archaeal and Bacterial Type Strains, Phase II (KMG-II): from individual species to whole genera.</title>
        <authorList>
            <person name="Goeker M."/>
        </authorList>
    </citation>
    <scope>NUCLEOTIDE SEQUENCE [LARGE SCALE GENOMIC DNA]</scope>
    <source>
        <strain evidence="2 3">DSM 21537</strain>
    </source>
</reference>
<comment type="caution">
    <text evidence="2">The sequence shown here is derived from an EMBL/GenBank/DDBJ whole genome shotgun (WGS) entry which is preliminary data.</text>
</comment>
<keyword evidence="1" id="KW-0812">Transmembrane</keyword>
<keyword evidence="3" id="KW-1185">Reference proteome</keyword>
<accession>A0A4R8MVD9</accession>
<feature type="transmembrane region" description="Helical" evidence="1">
    <location>
        <begin position="47"/>
        <end position="64"/>
    </location>
</feature>
<keyword evidence="1" id="KW-0472">Membrane</keyword>
<dbReference type="GeneID" id="79829279"/>
<feature type="transmembrane region" description="Helical" evidence="1">
    <location>
        <begin position="7"/>
        <end position="27"/>
    </location>
</feature>
<dbReference type="AlphaFoldDB" id="A0A4R8MVD9"/>